<dbReference type="GO" id="GO:0016747">
    <property type="term" value="F:acyltransferase activity, transferring groups other than amino-acyl groups"/>
    <property type="evidence" value="ECO:0007669"/>
    <property type="project" value="InterPro"/>
</dbReference>
<dbReference type="Pfam" id="PF02567">
    <property type="entry name" value="PhzC-PhzF"/>
    <property type="match status" value="1"/>
</dbReference>
<evidence type="ECO:0000259" key="3">
    <source>
        <dbReference type="PROSITE" id="PS51186"/>
    </source>
</evidence>
<dbReference type="Gene3D" id="3.40.630.30">
    <property type="match status" value="1"/>
</dbReference>
<reference evidence="5" key="1">
    <citation type="submission" date="2017-03" db="EMBL/GenBank/DDBJ databases">
        <title>Phytopthora megakarya and P. palmivora, two closely related causual agents of cacao black pod achieved similar genome size and gene model numbers by different mechanisms.</title>
        <authorList>
            <person name="Ali S."/>
            <person name="Shao J."/>
            <person name="Larry D.J."/>
            <person name="Kronmiller B."/>
            <person name="Shen D."/>
            <person name="Strem M.D."/>
            <person name="Melnick R.L."/>
            <person name="Guiltinan M.J."/>
            <person name="Tyler B.M."/>
            <person name="Meinhardt L.W."/>
            <person name="Bailey B.A."/>
        </authorList>
    </citation>
    <scope>NUCLEOTIDE SEQUENCE [LARGE SCALE GENOMIC DNA]</scope>
    <source>
        <strain evidence="5">zdho120</strain>
    </source>
</reference>
<evidence type="ECO:0000313" key="4">
    <source>
        <dbReference type="EMBL" id="OWZ13134.1"/>
    </source>
</evidence>
<keyword evidence="5" id="KW-1185">Reference proteome</keyword>
<dbReference type="InterPro" id="IPR003719">
    <property type="entry name" value="Phenazine_PhzF-like"/>
</dbReference>
<sequence>MQLRPLRDELDIQRVVALAASSSDEVASEKTIRSRQKTASEFFTVAYNATDELVGFINGTLTASEVVEDDHDPDGSILCIQSVVVDLAFRRQGIALKMLKQYVERVCNQHSQVGRIVLFAKFQLVELFVKAGFVVKGVRSIHDQIDRLQLEFDCVAARQIHFVQVDAFTHERFQGNPAMVVLLQPSVFHRKGAPEWMQQIAREKNLGATAFAAPRERSEYENVVEYDIKWFSPVVELTMCGHGTLSTAVALLERGEVLPTQIIRFYNRTNVLVCRYEAAENQQFCVIMDFPCKPLTELPSSTTPDLIAAALGIPRKSILDAKLALNDVIVRVNKSAFLALKPDYHRLAQIDTGRFVVTTEASPDSLADFRSRFFAPGIGIDEDPVTGSAHCGLGPYWSSILNKSKLVGYQSTPTRGGFVEITLSGSRPGRVLLKCQGVVVAQGILISH</sequence>
<dbReference type="OrthoDB" id="75169at2759"/>
<evidence type="ECO:0000256" key="1">
    <source>
        <dbReference type="ARBA" id="ARBA00008270"/>
    </source>
</evidence>
<evidence type="ECO:0000313" key="5">
    <source>
        <dbReference type="Proteomes" id="UP000198211"/>
    </source>
</evidence>
<comment type="similarity">
    <text evidence="1">Belongs to the PhzF family.</text>
</comment>
<accession>A0A225W6W4</accession>
<dbReference type="AlphaFoldDB" id="A0A225W6W4"/>
<dbReference type="SUPFAM" id="SSF55729">
    <property type="entry name" value="Acyl-CoA N-acyltransferases (Nat)"/>
    <property type="match status" value="1"/>
</dbReference>
<dbReference type="PANTHER" id="PTHR13774:SF17">
    <property type="entry name" value="PHENAZINE BIOSYNTHESIS-LIKE DOMAIN-CONTAINING PROTEIN"/>
    <property type="match status" value="1"/>
</dbReference>
<dbReference type="GO" id="GO:0005737">
    <property type="term" value="C:cytoplasm"/>
    <property type="evidence" value="ECO:0007669"/>
    <property type="project" value="TreeGrafter"/>
</dbReference>
<dbReference type="Proteomes" id="UP000198211">
    <property type="component" value="Unassembled WGS sequence"/>
</dbReference>
<dbReference type="SUPFAM" id="SSF54506">
    <property type="entry name" value="Diaminopimelate epimerase-like"/>
    <property type="match status" value="1"/>
</dbReference>
<dbReference type="GO" id="GO:0016853">
    <property type="term" value="F:isomerase activity"/>
    <property type="evidence" value="ECO:0007669"/>
    <property type="project" value="UniProtKB-KW"/>
</dbReference>
<dbReference type="STRING" id="4795.A0A225W6W4"/>
<gene>
    <name evidence="4" type="ORF">PHMEG_00013596</name>
</gene>
<organism evidence="4 5">
    <name type="scientific">Phytophthora megakarya</name>
    <dbReference type="NCBI Taxonomy" id="4795"/>
    <lineage>
        <taxon>Eukaryota</taxon>
        <taxon>Sar</taxon>
        <taxon>Stramenopiles</taxon>
        <taxon>Oomycota</taxon>
        <taxon>Peronosporomycetes</taxon>
        <taxon>Peronosporales</taxon>
        <taxon>Peronosporaceae</taxon>
        <taxon>Phytophthora</taxon>
    </lineage>
</organism>
<dbReference type="PANTHER" id="PTHR13774">
    <property type="entry name" value="PHENAZINE BIOSYNTHESIS PROTEIN"/>
    <property type="match status" value="1"/>
</dbReference>
<dbReference type="Pfam" id="PF13673">
    <property type="entry name" value="Acetyltransf_10"/>
    <property type="match status" value="1"/>
</dbReference>
<comment type="caution">
    <text evidence="4">The sequence shown here is derived from an EMBL/GenBank/DDBJ whole genome shotgun (WGS) entry which is preliminary data.</text>
</comment>
<dbReference type="Gene3D" id="3.10.310.10">
    <property type="entry name" value="Diaminopimelate Epimerase, Chain A, domain 1"/>
    <property type="match status" value="2"/>
</dbReference>
<feature type="domain" description="N-acetyltransferase" evidence="3">
    <location>
        <begin position="1"/>
        <end position="151"/>
    </location>
</feature>
<dbReference type="EMBL" id="NBNE01001661">
    <property type="protein sequence ID" value="OWZ13134.1"/>
    <property type="molecule type" value="Genomic_DNA"/>
</dbReference>
<keyword evidence="2" id="KW-0413">Isomerase</keyword>
<proteinExistence type="inferred from homology"/>
<evidence type="ECO:0000256" key="2">
    <source>
        <dbReference type="ARBA" id="ARBA00023235"/>
    </source>
</evidence>
<name>A0A225W6W4_9STRA</name>
<dbReference type="PROSITE" id="PS51186">
    <property type="entry name" value="GNAT"/>
    <property type="match status" value="1"/>
</dbReference>
<dbReference type="NCBIfam" id="TIGR00654">
    <property type="entry name" value="PhzF_family"/>
    <property type="match status" value="1"/>
</dbReference>
<protein>
    <recommendedName>
        <fullName evidence="3">N-acetyltransferase domain-containing protein</fullName>
    </recommendedName>
</protein>
<dbReference type="InterPro" id="IPR000182">
    <property type="entry name" value="GNAT_dom"/>
</dbReference>
<dbReference type="InterPro" id="IPR016181">
    <property type="entry name" value="Acyl_CoA_acyltransferase"/>
</dbReference>